<evidence type="ECO:0008006" key="6">
    <source>
        <dbReference type="Google" id="ProtNLM"/>
    </source>
</evidence>
<protein>
    <recommendedName>
        <fullName evidence="6">FAR-17a/AIG1-like protein</fullName>
    </recommendedName>
</protein>
<evidence type="ECO:0000313" key="5">
    <source>
        <dbReference type="Proteomes" id="UP000271590"/>
    </source>
</evidence>
<keyword evidence="1" id="KW-0472">Membrane</keyword>
<reference evidence="2 5" key="1">
    <citation type="submission" date="2018-11" db="EMBL/GenBank/DDBJ databases">
        <title>The genome of Variovorax sp T529.</title>
        <authorList>
            <person name="Gao J."/>
        </authorList>
    </citation>
    <scope>NUCLEOTIDE SEQUENCE [LARGE SCALE GENOMIC DNA]</scope>
    <source>
        <strain evidence="2 5">T529</strain>
    </source>
</reference>
<reference evidence="3 4" key="2">
    <citation type="submission" date="2018-12" db="EMBL/GenBank/DDBJ databases">
        <title>The genome sequences of strain 502.</title>
        <authorList>
            <person name="Gao J."/>
            <person name="Sun J."/>
        </authorList>
    </citation>
    <scope>NUCLEOTIDE SEQUENCE [LARGE SCALE GENOMIC DNA]</scope>
    <source>
        <strain evidence="3 4">502</strain>
    </source>
</reference>
<feature type="transmembrane region" description="Helical" evidence="1">
    <location>
        <begin position="126"/>
        <end position="145"/>
    </location>
</feature>
<evidence type="ECO:0000313" key="2">
    <source>
        <dbReference type="EMBL" id="RRH89937.1"/>
    </source>
</evidence>
<comment type="caution">
    <text evidence="2">The sequence shown here is derived from an EMBL/GenBank/DDBJ whole genome shotgun (WGS) entry which is preliminary data.</text>
</comment>
<feature type="transmembrane region" description="Helical" evidence="1">
    <location>
        <begin position="59"/>
        <end position="82"/>
    </location>
</feature>
<evidence type="ECO:0000313" key="4">
    <source>
        <dbReference type="Proteomes" id="UP000271137"/>
    </source>
</evidence>
<dbReference type="AlphaFoldDB" id="A0A3P3EUU8"/>
<keyword evidence="1" id="KW-1133">Transmembrane helix</keyword>
<dbReference type="NCBIfam" id="NF038065">
    <property type="entry name" value="Pr6Pr"/>
    <property type="match status" value="1"/>
</dbReference>
<gene>
    <name evidence="2" type="ORF">EH244_10200</name>
    <name evidence="3" type="ORF">EJO66_05600</name>
</gene>
<organism evidence="2 5">
    <name type="scientific">Variovorax beijingensis</name>
    <dbReference type="NCBI Taxonomy" id="2496117"/>
    <lineage>
        <taxon>Bacteria</taxon>
        <taxon>Pseudomonadati</taxon>
        <taxon>Pseudomonadota</taxon>
        <taxon>Betaproteobacteria</taxon>
        <taxon>Burkholderiales</taxon>
        <taxon>Comamonadaceae</taxon>
        <taxon>Variovorax</taxon>
    </lineage>
</organism>
<sequence length="227" mass="23976">MPPQPYIAKTAPQAAWGPIALARLLHGVVALAAAGGIGLELSAAISGGPGIAPTHLERFVRLFSYFTIDSNLLVGGVCALLAFRPAHDGRLFRVLRLTAVLCIAVTGIVFHTVLTGLRELTPSGQLANFLLHTAAPVFAVLGWFLVGPRPRTGRGTIAWAVLLPLAWIVYTFVRGAFTGWYPYPFMDVGTLGLARAALNSAFVAAVFIVMAIGLRLLEKQLPAAPAG</sequence>
<feature type="transmembrane region" description="Helical" evidence="1">
    <location>
        <begin position="20"/>
        <end position="39"/>
    </location>
</feature>
<keyword evidence="1" id="KW-0812">Transmembrane</keyword>
<dbReference type="EMBL" id="RXFQ01000003">
    <property type="protein sequence ID" value="RSZ41398.1"/>
    <property type="molecule type" value="Genomic_DNA"/>
</dbReference>
<proteinExistence type="predicted"/>
<name>A0A3P3EUU8_9BURK</name>
<dbReference type="EMBL" id="RQXU01000004">
    <property type="protein sequence ID" value="RRH89937.1"/>
    <property type="molecule type" value="Genomic_DNA"/>
</dbReference>
<feature type="transmembrane region" description="Helical" evidence="1">
    <location>
        <begin position="197"/>
        <end position="217"/>
    </location>
</feature>
<dbReference type="RefSeq" id="WP_124958270.1">
    <property type="nucleotide sequence ID" value="NZ_CBFHCE010000226.1"/>
</dbReference>
<accession>A0A3P3EUU8</accession>
<dbReference type="Proteomes" id="UP000271137">
    <property type="component" value="Unassembled WGS sequence"/>
</dbReference>
<evidence type="ECO:0000313" key="3">
    <source>
        <dbReference type="EMBL" id="RSZ41398.1"/>
    </source>
</evidence>
<dbReference type="InterPro" id="IPR049713">
    <property type="entry name" value="Pr6Pr-like"/>
</dbReference>
<evidence type="ECO:0000256" key="1">
    <source>
        <dbReference type="SAM" id="Phobius"/>
    </source>
</evidence>
<feature type="transmembrane region" description="Helical" evidence="1">
    <location>
        <begin position="157"/>
        <end position="177"/>
    </location>
</feature>
<feature type="transmembrane region" description="Helical" evidence="1">
    <location>
        <begin position="94"/>
        <end position="114"/>
    </location>
</feature>
<keyword evidence="4" id="KW-1185">Reference proteome</keyword>
<dbReference type="Proteomes" id="UP000271590">
    <property type="component" value="Unassembled WGS sequence"/>
</dbReference>